<evidence type="ECO:0000259" key="2">
    <source>
        <dbReference type="Pfam" id="PF04909"/>
    </source>
</evidence>
<dbReference type="InterPro" id="IPR032466">
    <property type="entry name" value="Metal_Hydrolase"/>
</dbReference>
<dbReference type="SUPFAM" id="SSF51556">
    <property type="entry name" value="Metallo-dependent hydrolases"/>
    <property type="match status" value="1"/>
</dbReference>
<dbReference type="PANTHER" id="PTHR21240">
    <property type="entry name" value="2-AMINO-3-CARBOXYLMUCONATE-6-SEMIALDEHYDE DECARBOXYLASE"/>
    <property type="match status" value="1"/>
</dbReference>
<proteinExistence type="predicted"/>
<sequence length="327" mass="35651">MIDIYTHILPQPFSEALGKVSPKLGNIAARLRGVRPLHDLEARFRAMDAVPGYAQVISLPNPPLEDIVSAVQAADLARIANDAMAELCARHPDRFPAFVATLSMLDPEEAVREAERAITTLGARGVQVFTNVAGRPLDRPEYAPLFAAMAGHDLPVWLHPARTADMADYASEAKSRFEMWWCFGWPYETSVAMARLVFSGLFDRHPALKIITHHGGGMIPTFDGRVGPGMAVLGSRTTDEDLSGILPALRRPHLDYFRDFYADTAMFGSGTGLPASLAFFGAEHLVFSTDAPLGPIAETLKALEGLDLTPAQRHAVMQGNAERLLRL</sequence>
<feature type="domain" description="Amidohydrolase-related" evidence="2">
    <location>
        <begin position="2"/>
        <end position="327"/>
    </location>
</feature>
<evidence type="ECO:0000313" key="3">
    <source>
        <dbReference type="EMBL" id="MFC0386962.1"/>
    </source>
</evidence>
<name>A0ABV6IUH6_9PROT</name>
<keyword evidence="1" id="KW-0456">Lyase</keyword>
<dbReference type="RefSeq" id="WP_377051940.1">
    <property type="nucleotide sequence ID" value="NZ_JBHLVZ010000043.1"/>
</dbReference>
<evidence type="ECO:0000256" key="1">
    <source>
        <dbReference type="ARBA" id="ARBA00023239"/>
    </source>
</evidence>
<dbReference type="Pfam" id="PF04909">
    <property type="entry name" value="Amidohydro_2"/>
    <property type="match status" value="1"/>
</dbReference>
<dbReference type="EMBL" id="JBHLVZ010000043">
    <property type="protein sequence ID" value="MFC0386962.1"/>
    <property type="molecule type" value="Genomic_DNA"/>
</dbReference>
<dbReference type="InterPro" id="IPR032465">
    <property type="entry name" value="ACMSD"/>
</dbReference>
<accession>A0ABV6IUH6</accession>
<keyword evidence="4" id="KW-1185">Reference proteome</keyword>
<protein>
    <submittedName>
        <fullName evidence="3">Amidohydrolase family protein</fullName>
    </submittedName>
</protein>
<gene>
    <name evidence="3" type="ORF">ACFFIC_15600</name>
</gene>
<dbReference type="Gene3D" id="3.20.20.140">
    <property type="entry name" value="Metal-dependent hydrolases"/>
    <property type="match status" value="1"/>
</dbReference>
<dbReference type="PANTHER" id="PTHR21240:SF28">
    <property type="entry name" value="ISO-OROTATE DECARBOXYLASE (EUROFUNG)"/>
    <property type="match status" value="1"/>
</dbReference>
<evidence type="ECO:0000313" key="4">
    <source>
        <dbReference type="Proteomes" id="UP001589789"/>
    </source>
</evidence>
<dbReference type="InterPro" id="IPR006680">
    <property type="entry name" value="Amidohydro-rel"/>
</dbReference>
<dbReference type="Proteomes" id="UP001589789">
    <property type="component" value="Unassembled WGS sequence"/>
</dbReference>
<reference evidence="3 4" key="1">
    <citation type="submission" date="2024-09" db="EMBL/GenBank/DDBJ databases">
        <authorList>
            <person name="Sun Q."/>
            <person name="Mori K."/>
        </authorList>
    </citation>
    <scope>NUCLEOTIDE SEQUENCE [LARGE SCALE GENOMIC DNA]</scope>
    <source>
        <strain evidence="3 4">CCM 7468</strain>
    </source>
</reference>
<organism evidence="3 4">
    <name type="scientific">Muricoccus vinaceus</name>
    <dbReference type="NCBI Taxonomy" id="424704"/>
    <lineage>
        <taxon>Bacteria</taxon>
        <taxon>Pseudomonadati</taxon>
        <taxon>Pseudomonadota</taxon>
        <taxon>Alphaproteobacteria</taxon>
        <taxon>Acetobacterales</taxon>
        <taxon>Roseomonadaceae</taxon>
        <taxon>Muricoccus</taxon>
    </lineage>
</organism>
<comment type="caution">
    <text evidence="3">The sequence shown here is derived from an EMBL/GenBank/DDBJ whole genome shotgun (WGS) entry which is preliminary data.</text>
</comment>